<accession>A0AAV7RC49</accession>
<reference evidence="1" key="1">
    <citation type="journal article" date="2022" name="bioRxiv">
        <title>Sequencing and chromosome-scale assembly of the giantPleurodeles waltlgenome.</title>
        <authorList>
            <person name="Brown T."/>
            <person name="Elewa A."/>
            <person name="Iarovenko S."/>
            <person name="Subramanian E."/>
            <person name="Araus A.J."/>
            <person name="Petzold A."/>
            <person name="Susuki M."/>
            <person name="Suzuki K.-i.T."/>
            <person name="Hayashi T."/>
            <person name="Toyoda A."/>
            <person name="Oliveira C."/>
            <person name="Osipova E."/>
            <person name="Leigh N.D."/>
            <person name="Simon A."/>
            <person name="Yun M.H."/>
        </authorList>
    </citation>
    <scope>NUCLEOTIDE SEQUENCE</scope>
    <source>
        <strain evidence="1">20211129_DDA</strain>
        <tissue evidence="1">Liver</tissue>
    </source>
</reference>
<organism evidence="1 2">
    <name type="scientific">Pleurodeles waltl</name>
    <name type="common">Iberian ribbed newt</name>
    <dbReference type="NCBI Taxonomy" id="8319"/>
    <lineage>
        <taxon>Eukaryota</taxon>
        <taxon>Metazoa</taxon>
        <taxon>Chordata</taxon>
        <taxon>Craniata</taxon>
        <taxon>Vertebrata</taxon>
        <taxon>Euteleostomi</taxon>
        <taxon>Amphibia</taxon>
        <taxon>Batrachia</taxon>
        <taxon>Caudata</taxon>
        <taxon>Salamandroidea</taxon>
        <taxon>Salamandridae</taxon>
        <taxon>Pleurodelinae</taxon>
        <taxon>Pleurodeles</taxon>
    </lineage>
</organism>
<dbReference type="EMBL" id="JANPWB010000009">
    <property type="protein sequence ID" value="KAJ1148310.1"/>
    <property type="molecule type" value="Genomic_DNA"/>
</dbReference>
<keyword evidence="2" id="KW-1185">Reference proteome</keyword>
<name>A0AAV7RC49_PLEWA</name>
<gene>
    <name evidence="1" type="ORF">NDU88_001147</name>
</gene>
<dbReference type="AlphaFoldDB" id="A0AAV7RC49"/>
<proteinExistence type="predicted"/>
<sequence length="96" mass="10714">MPTGHLPADALQDEAFPTTLVEHIASYFTEDEGPASDAGTEWDAFKVVLRGHANKTTYDAKTVLRKELHTLKVDIHGYEQSMLNVCTLTQMWDGHV</sequence>
<dbReference type="Proteomes" id="UP001066276">
    <property type="component" value="Chromosome 5"/>
</dbReference>
<evidence type="ECO:0000313" key="1">
    <source>
        <dbReference type="EMBL" id="KAJ1148310.1"/>
    </source>
</evidence>
<evidence type="ECO:0000313" key="2">
    <source>
        <dbReference type="Proteomes" id="UP001066276"/>
    </source>
</evidence>
<comment type="caution">
    <text evidence="1">The sequence shown here is derived from an EMBL/GenBank/DDBJ whole genome shotgun (WGS) entry which is preliminary data.</text>
</comment>
<protein>
    <submittedName>
        <fullName evidence="1">Uncharacterized protein</fullName>
    </submittedName>
</protein>